<dbReference type="SUPFAM" id="SSF46689">
    <property type="entry name" value="Homeodomain-like"/>
    <property type="match status" value="1"/>
</dbReference>
<comment type="caution">
    <text evidence="4">The sequence shown here is derived from an EMBL/GenBank/DDBJ whole genome shotgun (WGS) entry which is preliminary data.</text>
</comment>
<dbReference type="SMART" id="SM00717">
    <property type="entry name" value="SANT"/>
    <property type="match status" value="2"/>
</dbReference>
<protein>
    <recommendedName>
        <fullName evidence="6">Myb-like domain-containing protein</fullName>
    </recommendedName>
</protein>
<reference evidence="4" key="1">
    <citation type="submission" date="2022-07" db="EMBL/GenBank/DDBJ databases">
        <title>Phylogenomic reconstructions and comparative analyses of Kickxellomycotina fungi.</title>
        <authorList>
            <person name="Reynolds N.K."/>
            <person name="Stajich J.E."/>
            <person name="Barry K."/>
            <person name="Grigoriev I.V."/>
            <person name="Crous P."/>
            <person name="Smith M.E."/>
        </authorList>
    </citation>
    <scope>NUCLEOTIDE SEQUENCE</scope>
    <source>
        <strain evidence="4">NRRL 3115</strain>
    </source>
</reference>
<evidence type="ECO:0000313" key="4">
    <source>
        <dbReference type="EMBL" id="KAJ2679870.1"/>
    </source>
</evidence>
<dbReference type="Proteomes" id="UP001151518">
    <property type="component" value="Unassembled WGS sequence"/>
</dbReference>
<evidence type="ECO:0000259" key="2">
    <source>
        <dbReference type="PROSITE" id="PS50090"/>
    </source>
</evidence>
<dbReference type="InterPro" id="IPR001005">
    <property type="entry name" value="SANT/Myb"/>
</dbReference>
<dbReference type="AlphaFoldDB" id="A0A9W8GAG5"/>
<organism evidence="4 5">
    <name type="scientific">Coemansia spiralis</name>
    <dbReference type="NCBI Taxonomy" id="417178"/>
    <lineage>
        <taxon>Eukaryota</taxon>
        <taxon>Fungi</taxon>
        <taxon>Fungi incertae sedis</taxon>
        <taxon>Zoopagomycota</taxon>
        <taxon>Kickxellomycotina</taxon>
        <taxon>Kickxellomycetes</taxon>
        <taxon>Kickxellales</taxon>
        <taxon>Kickxellaceae</taxon>
        <taxon>Coemansia</taxon>
    </lineage>
</organism>
<name>A0A9W8GAG5_9FUNG</name>
<feature type="compositionally biased region" description="Basic and acidic residues" evidence="1">
    <location>
        <begin position="481"/>
        <end position="490"/>
    </location>
</feature>
<dbReference type="PROSITE" id="PS51294">
    <property type="entry name" value="HTH_MYB"/>
    <property type="match status" value="1"/>
</dbReference>
<feature type="region of interest" description="Disordered" evidence="1">
    <location>
        <begin position="457"/>
        <end position="490"/>
    </location>
</feature>
<accession>A0A9W8GAG5</accession>
<dbReference type="EMBL" id="JANBTW010000008">
    <property type="protein sequence ID" value="KAJ2679870.1"/>
    <property type="molecule type" value="Genomic_DNA"/>
</dbReference>
<evidence type="ECO:0000259" key="3">
    <source>
        <dbReference type="PROSITE" id="PS51294"/>
    </source>
</evidence>
<feature type="domain" description="HTH myb-type" evidence="3">
    <location>
        <begin position="483"/>
        <end position="537"/>
    </location>
</feature>
<sequence length="539" mass="61272">MPKARNQRELPQDHHLHQRFFGTRSNALLPIRRELIDEPQQPRAKPKESEAGLDPQLFLQQCLPWSFLSAMTMPTIMPIAASSSLSAPLALCPSAMSPAELEPEPEPEPELELELATLHHREPRSAISISSTKWNAAMSSNAEPIKLAYLNVDQFYTLQKLVREHSENWDLIGRVMGIRPIDLEKNWAGYSPATKITRQWTKEEMELLSECRNMGICCRTTAKIIGTKLPLQCRRKTLKHQDTAPPAEAAQVTDIVEQQIRTSGHVDWALVSQQSGVPLHRCWELNRFSDTKARWTYTPNFDWALAHTMRQFIVQFYPGPKIDFAAVSNFLWINQDDCTKMFGVLQGRVEWTHEVVEMVTGLRAQGWSSEMIAGQLSPAMTGEMFEREWQQRKDANPLVPREIDTESLSVVRAVVEDNNGGAAEMIERARGLLPNAEPKKVGQTVLALLSVHPRFESRRTKRIRNNGSDKPAEESPQPAEPDEKSGSRWTRDETLRLIQYVRATKGTKDWVAFAQSLGTKTPYQCTNKCRSLRRHGKLK</sequence>
<feature type="domain" description="Myb-like" evidence="2">
    <location>
        <begin position="481"/>
        <end position="533"/>
    </location>
</feature>
<dbReference type="PROSITE" id="PS50090">
    <property type="entry name" value="MYB_LIKE"/>
    <property type="match status" value="1"/>
</dbReference>
<dbReference type="OrthoDB" id="2143914at2759"/>
<dbReference type="CDD" id="cd00167">
    <property type="entry name" value="SANT"/>
    <property type="match status" value="1"/>
</dbReference>
<dbReference type="InterPro" id="IPR017930">
    <property type="entry name" value="Myb_dom"/>
</dbReference>
<gene>
    <name evidence="4" type="ORF">GGI25_001059</name>
</gene>
<dbReference type="Pfam" id="PF00249">
    <property type="entry name" value="Myb_DNA-binding"/>
    <property type="match status" value="1"/>
</dbReference>
<proteinExistence type="predicted"/>
<dbReference type="Gene3D" id="1.10.10.60">
    <property type="entry name" value="Homeodomain-like"/>
    <property type="match status" value="1"/>
</dbReference>
<dbReference type="InterPro" id="IPR009057">
    <property type="entry name" value="Homeodomain-like_sf"/>
</dbReference>
<evidence type="ECO:0008006" key="6">
    <source>
        <dbReference type="Google" id="ProtNLM"/>
    </source>
</evidence>
<evidence type="ECO:0000256" key="1">
    <source>
        <dbReference type="SAM" id="MobiDB-lite"/>
    </source>
</evidence>
<evidence type="ECO:0000313" key="5">
    <source>
        <dbReference type="Proteomes" id="UP001151518"/>
    </source>
</evidence>